<evidence type="ECO:0000256" key="1">
    <source>
        <dbReference type="RuleBase" id="RU000363"/>
    </source>
</evidence>
<dbReference type="RefSeq" id="WP_379276686.1">
    <property type="nucleotide sequence ID" value="NZ_JBHUGT010000021.1"/>
</dbReference>
<reference evidence="3" key="1">
    <citation type="journal article" date="2019" name="Int. J. Syst. Evol. Microbiol.">
        <title>The Global Catalogue of Microorganisms (GCM) 10K type strain sequencing project: providing services to taxonomists for standard genome sequencing and annotation.</title>
        <authorList>
            <consortium name="The Broad Institute Genomics Platform"/>
            <consortium name="The Broad Institute Genome Sequencing Center for Infectious Disease"/>
            <person name="Wu L."/>
            <person name="Ma J."/>
        </authorList>
    </citation>
    <scope>NUCLEOTIDE SEQUENCE [LARGE SCALE GENOMIC DNA]</scope>
    <source>
        <strain evidence="3">TISTR 1827</strain>
    </source>
</reference>
<dbReference type="InterPro" id="IPR002347">
    <property type="entry name" value="SDR_fam"/>
</dbReference>
<dbReference type="InterPro" id="IPR036291">
    <property type="entry name" value="NAD(P)-bd_dom_sf"/>
</dbReference>
<dbReference type="Proteomes" id="UP001597493">
    <property type="component" value="Unassembled WGS sequence"/>
</dbReference>
<dbReference type="PRINTS" id="PR00081">
    <property type="entry name" value="GDHRDH"/>
</dbReference>
<sequence length="231" mass="24597">MNILITGASRGLGLALADESLKRGHSVIAAVRSPEHGGKLAELRERYGANVETAMFDVTDETAIARFAAGYAARGKRLEAIINNAAILTERGSSIEELDMTEVARTFDVNVLGPMRVVKHLLPLMDGTGGVIVNISSEAGSLHGAYGGDYAYGTSKTALNMFTEQLKHAVKPRGIAVYAVHPGWMKTDMGGSEAPGDPRTSASGILDLIERRTAPSRRFSFVDYSGSAMDI</sequence>
<dbReference type="PRINTS" id="PR00080">
    <property type="entry name" value="SDRFAMILY"/>
</dbReference>
<dbReference type="Pfam" id="PF00106">
    <property type="entry name" value="adh_short"/>
    <property type="match status" value="1"/>
</dbReference>
<evidence type="ECO:0000313" key="3">
    <source>
        <dbReference type="Proteomes" id="UP001597493"/>
    </source>
</evidence>
<dbReference type="EMBL" id="JBHUMY010000027">
    <property type="protein sequence ID" value="MFD2662429.1"/>
    <property type="molecule type" value="Genomic_DNA"/>
</dbReference>
<dbReference type="CDD" id="cd05325">
    <property type="entry name" value="carb_red_sniffer_like_SDR_c"/>
    <property type="match status" value="1"/>
</dbReference>
<name>A0ABW5R188_9BACL</name>
<protein>
    <submittedName>
        <fullName evidence="2">SDR family oxidoreductase</fullName>
    </submittedName>
</protein>
<proteinExistence type="inferred from homology"/>
<dbReference type="InterPro" id="IPR052184">
    <property type="entry name" value="SDR_enzymes"/>
</dbReference>
<comment type="similarity">
    <text evidence="1">Belongs to the short-chain dehydrogenases/reductases (SDR) family.</text>
</comment>
<dbReference type="SUPFAM" id="SSF51735">
    <property type="entry name" value="NAD(P)-binding Rossmann-fold domains"/>
    <property type="match status" value="1"/>
</dbReference>
<gene>
    <name evidence="2" type="ORF">ACFSW5_19420</name>
</gene>
<keyword evidence="3" id="KW-1185">Reference proteome</keyword>
<dbReference type="PANTHER" id="PTHR45458:SF1">
    <property type="entry name" value="SHORT CHAIN DEHYDROGENASE"/>
    <property type="match status" value="1"/>
</dbReference>
<organism evidence="2 3">
    <name type="scientific">Paenibacillus thailandensis</name>
    <dbReference type="NCBI Taxonomy" id="393250"/>
    <lineage>
        <taxon>Bacteria</taxon>
        <taxon>Bacillati</taxon>
        <taxon>Bacillota</taxon>
        <taxon>Bacilli</taxon>
        <taxon>Bacillales</taxon>
        <taxon>Paenibacillaceae</taxon>
        <taxon>Paenibacillus</taxon>
    </lineage>
</organism>
<evidence type="ECO:0000313" key="2">
    <source>
        <dbReference type="EMBL" id="MFD2662429.1"/>
    </source>
</evidence>
<dbReference type="PANTHER" id="PTHR45458">
    <property type="entry name" value="SHORT-CHAIN DEHYDROGENASE/REDUCTASE SDR"/>
    <property type="match status" value="1"/>
</dbReference>
<dbReference type="Gene3D" id="3.40.50.720">
    <property type="entry name" value="NAD(P)-binding Rossmann-like Domain"/>
    <property type="match status" value="1"/>
</dbReference>
<comment type="caution">
    <text evidence="2">The sequence shown here is derived from an EMBL/GenBank/DDBJ whole genome shotgun (WGS) entry which is preliminary data.</text>
</comment>
<accession>A0ABW5R188</accession>